<feature type="region of interest" description="Disordered" evidence="1">
    <location>
        <begin position="104"/>
        <end position="147"/>
    </location>
</feature>
<reference evidence="2" key="1">
    <citation type="submission" date="2020-01" db="EMBL/GenBank/DDBJ databases">
        <title>Insect and environment-associated Actinomycetes.</title>
        <authorList>
            <person name="Currrie C."/>
            <person name="Chevrette M."/>
            <person name="Carlson C."/>
            <person name="Stubbendieck R."/>
            <person name="Wendt-Pienkowski E."/>
        </authorList>
    </citation>
    <scope>NUCLEOTIDE SEQUENCE</scope>
    <source>
        <strain evidence="2">SID505</strain>
    </source>
</reference>
<accession>A0A6G3STR6</accession>
<name>A0A6G3STR6_STRAQ</name>
<feature type="compositionally biased region" description="Polar residues" evidence="1">
    <location>
        <begin position="107"/>
        <end position="123"/>
    </location>
</feature>
<feature type="compositionally biased region" description="Basic and acidic residues" evidence="1">
    <location>
        <begin position="129"/>
        <end position="147"/>
    </location>
</feature>
<comment type="caution">
    <text evidence="2">The sequence shown here is derived from an EMBL/GenBank/DDBJ whole genome shotgun (WGS) entry which is preliminary data.</text>
</comment>
<feature type="region of interest" description="Disordered" evidence="1">
    <location>
        <begin position="278"/>
        <end position="332"/>
    </location>
</feature>
<feature type="compositionally biased region" description="Acidic residues" evidence="1">
    <location>
        <begin position="282"/>
        <end position="296"/>
    </location>
</feature>
<organism evidence="2">
    <name type="scientific">Streptomyces anulatus</name>
    <name type="common">Streptomyces chrysomallus</name>
    <dbReference type="NCBI Taxonomy" id="1892"/>
    <lineage>
        <taxon>Bacteria</taxon>
        <taxon>Bacillati</taxon>
        <taxon>Actinomycetota</taxon>
        <taxon>Actinomycetes</taxon>
        <taxon>Kitasatosporales</taxon>
        <taxon>Streptomycetaceae</taxon>
        <taxon>Streptomyces</taxon>
    </lineage>
</organism>
<feature type="compositionally biased region" description="Low complexity" evidence="1">
    <location>
        <begin position="70"/>
        <end position="79"/>
    </location>
</feature>
<feature type="region of interest" description="Disordered" evidence="1">
    <location>
        <begin position="37"/>
        <end position="83"/>
    </location>
</feature>
<feature type="compositionally biased region" description="Basic and acidic residues" evidence="1">
    <location>
        <begin position="37"/>
        <end position="48"/>
    </location>
</feature>
<evidence type="ECO:0000313" key="2">
    <source>
        <dbReference type="EMBL" id="NEB85798.1"/>
    </source>
</evidence>
<evidence type="ECO:0000256" key="1">
    <source>
        <dbReference type="SAM" id="MobiDB-lite"/>
    </source>
</evidence>
<sequence>MPPEKQGAEAPDPAETAMAALLQDLMDLQDRLVNLEIQERRSRAEARGPVRPGPPGQGQEQRQEQEQEQEAAAPGRRAASASTDTAELIAHLIRKLLERLTLAGQHAAQQQATSQRQPWTRQSPAPAPDRNDQLSRSGHQERERSVAEAVERILGDHPELVEMFHDGRLPRTKQLFDESHRATSAQAAISQAAALDLPAPAEHSNLVDGTADETEALEEDLPWLEVDHGNETTRERDVTDESAEDIEDEVFHDALDDLDAPTETEVFHDALDDLDAPAGTEVYEDALDDLEAPADDGTDRSRTSVSSMAALNSPGFTPGSLSNTPVGAAAPVLPVVVSEQVAGRGR</sequence>
<protein>
    <submittedName>
        <fullName evidence="2">Uncharacterized protein</fullName>
    </submittedName>
</protein>
<dbReference type="AlphaFoldDB" id="A0A6G3STR6"/>
<gene>
    <name evidence="2" type="ORF">G3I43_16680</name>
</gene>
<dbReference type="EMBL" id="JAAGMK010000462">
    <property type="protein sequence ID" value="NEB85798.1"/>
    <property type="molecule type" value="Genomic_DNA"/>
</dbReference>
<proteinExistence type="predicted"/>
<dbReference type="RefSeq" id="WP_164257774.1">
    <property type="nucleotide sequence ID" value="NZ_JAAGMK010000462.1"/>
</dbReference>